<gene>
    <name evidence="1" type="ORF">MM415B09363_0002</name>
</gene>
<reference evidence="1" key="1">
    <citation type="submission" date="2020-03" db="EMBL/GenBank/DDBJ databases">
        <title>The deep terrestrial virosphere.</title>
        <authorList>
            <person name="Holmfeldt K."/>
            <person name="Nilsson E."/>
            <person name="Simone D."/>
            <person name="Lopez-Fernandez M."/>
            <person name="Wu X."/>
            <person name="de Brujin I."/>
            <person name="Lundin D."/>
            <person name="Andersson A."/>
            <person name="Bertilsson S."/>
            <person name="Dopson M."/>
        </authorList>
    </citation>
    <scope>NUCLEOTIDE SEQUENCE</scope>
    <source>
        <strain evidence="1">MM415B09363</strain>
    </source>
</reference>
<sequence>MIISLQTQKRLRTIRLLKDRNCTDAEAKAIARRAMQDGWLDALCFQISKDGK</sequence>
<protein>
    <submittedName>
        <fullName evidence="1">Uncharacterized protein</fullName>
    </submittedName>
</protein>
<name>A0A6M3LTM8_9ZZZZ</name>
<proteinExistence type="predicted"/>
<evidence type="ECO:0000313" key="1">
    <source>
        <dbReference type="EMBL" id="QJA96351.1"/>
    </source>
</evidence>
<dbReference type="AlphaFoldDB" id="A0A6M3LTM8"/>
<dbReference type="EMBL" id="MT143392">
    <property type="protein sequence ID" value="QJA96351.1"/>
    <property type="molecule type" value="Genomic_DNA"/>
</dbReference>
<organism evidence="1">
    <name type="scientific">viral metagenome</name>
    <dbReference type="NCBI Taxonomy" id="1070528"/>
    <lineage>
        <taxon>unclassified sequences</taxon>
        <taxon>metagenomes</taxon>
        <taxon>organismal metagenomes</taxon>
    </lineage>
</organism>
<accession>A0A6M3LTM8</accession>